<protein>
    <recommendedName>
        <fullName evidence="7">Dihydrofolate synthase/folylpolyglutamate synthase</fullName>
        <ecNumber evidence="5">6.3.2.12</ecNumber>
        <ecNumber evidence="6">6.3.2.17</ecNumber>
    </recommendedName>
    <alternativeName>
        <fullName evidence="16">Folylpoly-gamma-glutamate synthetase-dihydrofolate synthetase</fullName>
    </alternativeName>
    <alternativeName>
        <fullName evidence="14">Folylpolyglutamate synthetase</fullName>
    </alternativeName>
    <alternativeName>
        <fullName evidence="15">Tetrahydrofolylpolyglutamate synthase</fullName>
    </alternativeName>
</protein>
<evidence type="ECO:0000256" key="21">
    <source>
        <dbReference type="PIRNR" id="PIRNR001563"/>
    </source>
</evidence>
<keyword evidence="24" id="KW-1185">Reference proteome</keyword>
<dbReference type="EMBL" id="QGHD01000020">
    <property type="protein sequence ID" value="PWK94777.1"/>
    <property type="molecule type" value="Genomic_DNA"/>
</dbReference>
<keyword evidence="9" id="KW-0479">Metal-binding</keyword>
<evidence type="ECO:0000313" key="24">
    <source>
        <dbReference type="Proteomes" id="UP000245523"/>
    </source>
</evidence>
<dbReference type="NCBIfam" id="TIGR01499">
    <property type="entry name" value="folC"/>
    <property type="match status" value="1"/>
</dbReference>
<evidence type="ECO:0000256" key="13">
    <source>
        <dbReference type="ARBA" id="ARBA00022909"/>
    </source>
</evidence>
<dbReference type="Pfam" id="PF02875">
    <property type="entry name" value="Mur_ligase_C"/>
    <property type="match status" value="1"/>
</dbReference>
<evidence type="ECO:0000256" key="15">
    <source>
        <dbReference type="ARBA" id="ARBA00030592"/>
    </source>
</evidence>
<dbReference type="EC" id="6.3.2.12" evidence="5"/>
<comment type="pathway">
    <text evidence="2">Cofactor biosynthesis; tetrahydrofolate biosynthesis; 7,8-dihydrofolate from 2-amino-4-hydroxy-6-hydroxymethyl-7,8-dihydropteridine diphosphate and 4-aminobenzoate: step 2/2.</text>
</comment>
<dbReference type="InterPro" id="IPR004101">
    <property type="entry name" value="Mur_ligase_C"/>
</dbReference>
<evidence type="ECO:0000256" key="7">
    <source>
        <dbReference type="ARBA" id="ARBA00019357"/>
    </source>
</evidence>
<dbReference type="InterPro" id="IPR036565">
    <property type="entry name" value="Mur-like_cat_sf"/>
</dbReference>
<evidence type="ECO:0000256" key="3">
    <source>
        <dbReference type="ARBA" id="ARBA00005150"/>
    </source>
</evidence>
<keyword evidence="12" id="KW-0460">Magnesium</keyword>
<evidence type="ECO:0000256" key="17">
    <source>
        <dbReference type="ARBA" id="ARBA00047493"/>
    </source>
</evidence>
<evidence type="ECO:0000256" key="4">
    <source>
        <dbReference type="ARBA" id="ARBA00008276"/>
    </source>
</evidence>
<comment type="catalytic activity">
    <reaction evidence="20">
        <text>7,8-dihydropteroate + L-glutamate + ATP = 7,8-dihydrofolate + ADP + phosphate + H(+)</text>
        <dbReference type="Rhea" id="RHEA:23584"/>
        <dbReference type="ChEBI" id="CHEBI:15378"/>
        <dbReference type="ChEBI" id="CHEBI:17839"/>
        <dbReference type="ChEBI" id="CHEBI:29985"/>
        <dbReference type="ChEBI" id="CHEBI:30616"/>
        <dbReference type="ChEBI" id="CHEBI:43474"/>
        <dbReference type="ChEBI" id="CHEBI:57451"/>
        <dbReference type="ChEBI" id="CHEBI:456216"/>
        <dbReference type="EC" id="6.3.2.12"/>
    </reaction>
</comment>
<dbReference type="PANTHER" id="PTHR11136:SF0">
    <property type="entry name" value="DIHYDROFOLATE SYNTHETASE-RELATED"/>
    <property type="match status" value="1"/>
</dbReference>
<keyword evidence="10 21" id="KW-0547">Nucleotide-binding</keyword>
<evidence type="ECO:0000256" key="12">
    <source>
        <dbReference type="ARBA" id="ARBA00022842"/>
    </source>
</evidence>
<evidence type="ECO:0000259" key="22">
    <source>
        <dbReference type="Pfam" id="PF02875"/>
    </source>
</evidence>
<keyword evidence="13" id="KW-0289">Folate biosynthesis</keyword>
<accession>A0ABX5LJ93</accession>
<sequence>MNHAGLDYLHSLAPLGMTGDLKNMERLLEVFQHPEKNFQTIHVVGTDGKGSTAYYLSKILTAHGISAGLYTSPHLVNVRERIRIDDIPISEENFNRLLLQVKAASEKTHTFISFFEVVTLVCFLYFAEEKVGAAVVEAGLGGRLDSTRTARGNFAILTSIGLEHTELLGKTESAILHEKLGILSPQATMFVGGISNELVRDAEEFVRAIPAKIVQPEILEDLKLLNAGHHYIENASLSFAAAEKFLGEKFSETTARNALKNAQWLGRMQKLIDANGKFCWLLDGAHNPHAVKRLAETLESDYPNQKFHCIFGALKDKAIEEMIPMMAPHISVWHVTRTPYERFREIDEVSQELKSLGCQVGTSAPMSEEFLQAVQTEANSPVLITGSLYMIGAAIQLLKEKFDSLKFFREMEMTASETHKPIHR</sequence>
<dbReference type="RefSeq" id="WP_106199073.1">
    <property type="nucleotide sequence ID" value="NZ_QGHD01000020.1"/>
</dbReference>
<dbReference type="EC" id="6.3.2.17" evidence="6"/>
<evidence type="ECO:0000256" key="14">
    <source>
        <dbReference type="ARBA" id="ARBA00030048"/>
    </source>
</evidence>
<keyword evidence="8 21" id="KW-0436">Ligase</keyword>
<evidence type="ECO:0000256" key="1">
    <source>
        <dbReference type="ARBA" id="ARBA00002714"/>
    </source>
</evidence>
<comment type="catalytic activity">
    <reaction evidence="19">
        <text>(6R)-5,10-methylenetetrahydrofolyl-(gamma-L-Glu)(n) + L-glutamate + ATP = (6R)-5,10-methylenetetrahydrofolyl-(gamma-L-Glu)(n+1) + ADP + phosphate + H(+)</text>
        <dbReference type="Rhea" id="RHEA:51912"/>
        <dbReference type="Rhea" id="RHEA-COMP:13257"/>
        <dbReference type="Rhea" id="RHEA-COMP:13258"/>
        <dbReference type="ChEBI" id="CHEBI:15378"/>
        <dbReference type="ChEBI" id="CHEBI:29985"/>
        <dbReference type="ChEBI" id="CHEBI:30616"/>
        <dbReference type="ChEBI" id="CHEBI:43474"/>
        <dbReference type="ChEBI" id="CHEBI:136572"/>
        <dbReference type="ChEBI" id="CHEBI:456216"/>
        <dbReference type="EC" id="6.3.2.17"/>
    </reaction>
</comment>
<comment type="catalytic activity">
    <reaction evidence="18">
        <text>10-formyltetrahydrofolyl-(gamma-L-Glu)(n) + L-glutamate + ATP = 10-formyltetrahydrofolyl-(gamma-L-Glu)(n+1) + ADP + phosphate + H(+)</text>
        <dbReference type="Rhea" id="RHEA:51904"/>
        <dbReference type="Rhea" id="RHEA-COMP:13088"/>
        <dbReference type="Rhea" id="RHEA-COMP:14300"/>
        <dbReference type="ChEBI" id="CHEBI:15378"/>
        <dbReference type="ChEBI" id="CHEBI:29985"/>
        <dbReference type="ChEBI" id="CHEBI:30616"/>
        <dbReference type="ChEBI" id="CHEBI:43474"/>
        <dbReference type="ChEBI" id="CHEBI:134413"/>
        <dbReference type="ChEBI" id="CHEBI:456216"/>
        <dbReference type="EC" id="6.3.2.17"/>
    </reaction>
</comment>
<evidence type="ECO:0000256" key="16">
    <source>
        <dbReference type="ARBA" id="ARBA00032510"/>
    </source>
</evidence>
<evidence type="ECO:0000256" key="5">
    <source>
        <dbReference type="ARBA" id="ARBA00013023"/>
    </source>
</evidence>
<evidence type="ECO:0000256" key="19">
    <source>
        <dbReference type="ARBA" id="ARBA00049035"/>
    </source>
</evidence>
<reference evidence="23 24" key="1">
    <citation type="submission" date="2018-05" db="EMBL/GenBank/DDBJ databases">
        <title>Animal gut microbial communities from fecal samples from Wisconsin, USA.</title>
        <authorList>
            <person name="Neumann A."/>
        </authorList>
    </citation>
    <scope>NUCLEOTIDE SEQUENCE [LARGE SCALE GENOMIC DNA]</scope>
    <source>
        <strain evidence="23 24">UWS4</strain>
    </source>
</reference>
<dbReference type="InterPro" id="IPR001645">
    <property type="entry name" value="Folylpolyglutamate_synth"/>
</dbReference>
<dbReference type="Gene3D" id="3.40.1190.10">
    <property type="entry name" value="Mur-like, catalytic domain"/>
    <property type="match status" value="1"/>
</dbReference>
<comment type="caution">
    <text evidence="23">The sequence shown here is derived from an EMBL/GenBank/DDBJ whole genome shotgun (WGS) entry which is preliminary data.</text>
</comment>
<dbReference type="Proteomes" id="UP000245523">
    <property type="component" value="Unassembled WGS sequence"/>
</dbReference>
<dbReference type="PANTHER" id="PTHR11136">
    <property type="entry name" value="FOLYLPOLYGLUTAMATE SYNTHASE-RELATED"/>
    <property type="match status" value="1"/>
</dbReference>
<dbReference type="PIRSF" id="PIRSF001563">
    <property type="entry name" value="Folylpolyglu_synth"/>
    <property type="match status" value="1"/>
</dbReference>
<organism evidence="23 24">
    <name type="scientific">Hallerella porci</name>
    <dbReference type="NCBI Taxonomy" id="1945871"/>
    <lineage>
        <taxon>Bacteria</taxon>
        <taxon>Pseudomonadati</taxon>
        <taxon>Fibrobacterota</taxon>
        <taxon>Fibrobacteria</taxon>
        <taxon>Fibrobacterales</taxon>
        <taxon>Fibrobacteraceae</taxon>
        <taxon>Hallerella</taxon>
    </lineage>
</organism>
<name>A0ABX5LJ93_9BACT</name>
<comment type="function">
    <text evidence="1">Functions in two distinct reactions of the de novo folate biosynthetic pathway. Catalyzes the addition of a glutamate residue to dihydropteroate (7,8-dihydropteroate or H2Pte) to form dihydrofolate (7,8-dihydrofolate monoglutamate or H2Pte-Glu). Also catalyzes successive additions of L-glutamate to tetrahydrofolate or 10-formyltetrahydrofolate or 5,10-methylenetetrahydrofolate, leading to folylpolyglutamate derivatives.</text>
</comment>
<dbReference type="InterPro" id="IPR036615">
    <property type="entry name" value="Mur_ligase_C_dom_sf"/>
</dbReference>
<keyword evidence="11 21" id="KW-0067">ATP-binding</keyword>
<proteinExistence type="inferred from homology"/>
<evidence type="ECO:0000256" key="11">
    <source>
        <dbReference type="ARBA" id="ARBA00022840"/>
    </source>
</evidence>
<evidence type="ECO:0000313" key="23">
    <source>
        <dbReference type="EMBL" id="PWK94777.1"/>
    </source>
</evidence>
<evidence type="ECO:0000256" key="9">
    <source>
        <dbReference type="ARBA" id="ARBA00022723"/>
    </source>
</evidence>
<dbReference type="SUPFAM" id="SSF53623">
    <property type="entry name" value="MurD-like peptide ligases, catalytic domain"/>
    <property type="match status" value="1"/>
</dbReference>
<dbReference type="Gene3D" id="3.90.190.20">
    <property type="entry name" value="Mur ligase, C-terminal domain"/>
    <property type="match status" value="1"/>
</dbReference>
<evidence type="ECO:0000256" key="8">
    <source>
        <dbReference type="ARBA" id="ARBA00022598"/>
    </source>
</evidence>
<evidence type="ECO:0000256" key="18">
    <source>
        <dbReference type="ARBA" id="ARBA00047808"/>
    </source>
</evidence>
<feature type="domain" description="Mur ligase C-terminal" evidence="22">
    <location>
        <begin position="266"/>
        <end position="387"/>
    </location>
</feature>
<dbReference type="SUPFAM" id="SSF53244">
    <property type="entry name" value="MurD-like peptide ligases, peptide-binding domain"/>
    <property type="match status" value="1"/>
</dbReference>
<evidence type="ECO:0000256" key="2">
    <source>
        <dbReference type="ARBA" id="ARBA00004799"/>
    </source>
</evidence>
<comment type="similarity">
    <text evidence="4 21">Belongs to the folylpolyglutamate synthase family.</text>
</comment>
<comment type="pathway">
    <text evidence="3">Cofactor biosynthesis; tetrahydrofolylpolyglutamate biosynthesis.</text>
</comment>
<gene>
    <name evidence="23" type="ORF">B0H50_12018</name>
</gene>
<evidence type="ECO:0000256" key="20">
    <source>
        <dbReference type="ARBA" id="ARBA00049161"/>
    </source>
</evidence>
<evidence type="ECO:0000256" key="10">
    <source>
        <dbReference type="ARBA" id="ARBA00022741"/>
    </source>
</evidence>
<comment type="catalytic activity">
    <reaction evidence="17">
        <text>(6S)-5,6,7,8-tetrahydrofolyl-(gamma-L-Glu)(n) + L-glutamate + ATP = (6S)-5,6,7,8-tetrahydrofolyl-(gamma-L-Glu)(n+1) + ADP + phosphate + H(+)</text>
        <dbReference type="Rhea" id="RHEA:10580"/>
        <dbReference type="Rhea" id="RHEA-COMP:14738"/>
        <dbReference type="Rhea" id="RHEA-COMP:14740"/>
        <dbReference type="ChEBI" id="CHEBI:15378"/>
        <dbReference type="ChEBI" id="CHEBI:29985"/>
        <dbReference type="ChEBI" id="CHEBI:30616"/>
        <dbReference type="ChEBI" id="CHEBI:43474"/>
        <dbReference type="ChEBI" id="CHEBI:141005"/>
        <dbReference type="ChEBI" id="CHEBI:456216"/>
        <dbReference type="EC" id="6.3.2.17"/>
    </reaction>
</comment>
<evidence type="ECO:0000256" key="6">
    <source>
        <dbReference type="ARBA" id="ARBA00013025"/>
    </source>
</evidence>